<dbReference type="Proteomes" id="UP000005950">
    <property type="component" value="Unassembled WGS sequence"/>
</dbReference>
<evidence type="ECO:0000256" key="1">
    <source>
        <dbReference type="SAM" id="Phobius"/>
    </source>
</evidence>
<name>B9YE68_9FIRM</name>
<feature type="transmembrane region" description="Helical" evidence="1">
    <location>
        <begin position="86"/>
        <end position="106"/>
    </location>
</feature>
<evidence type="ECO:0000313" key="3">
    <source>
        <dbReference type="Proteomes" id="UP000005950"/>
    </source>
</evidence>
<keyword evidence="1" id="KW-1133">Transmembrane helix</keyword>
<proteinExistence type="predicted"/>
<accession>B9YE68</accession>
<reference evidence="2 3" key="1">
    <citation type="submission" date="2008-12" db="EMBL/GenBank/DDBJ databases">
        <authorList>
            <person name="Fulton L."/>
            <person name="Clifton S."/>
            <person name="Fulton B."/>
            <person name="Xu J."/>
            <person name="Minx P."/>
            <person name="Pepin K.H."/>
            <person name="Johnson M."/>
            <person name="Bhonagiri V."/>
            <person name="Nash W.E."/>
            <person name="Mardis E.R."/>
            <person name="Wilson R.K."/>
        </authorList>
    </citation>
    <scope>NUCLEOTIDE SEQUENCE [LARGE SCALE GENOMIC DNA]</scope>
    <source>
        <strain evidence="2 3">DSM 12042</strain>
    </source>
</reference>
<dbReference type="EMBL" id="ACCF01000261">
    <property type="protein sequence ID" value="EEF65713.1"/>
    <property type="molecule type" value="Genomic_DNA"/>
</dbReference>
<reference evidence="2 3" key="2">
    <citation type="submission" date="2009-02" db="EMBL/GenBank/DDBJ databases">
        <title>Draft genome sequence of Holdemania filiformis DSM 12042.</title>
        <authorList>
            <person name="Sudarsanam P."/>
            <person name="Ley R."/>
            <person name="Guruge J."/>
            <person name="Turnbaugh P.J."/>
            <person name="Mahowald M."/>
            <person name="Liep D."/>
            <person name="Gordon J."/>
        </authorList>
    </citation>
    <scope>NUCLEOTIDE SEQUENCE [LARGE SCALE GENOMIC DNA]</scope>
    <source>
        <strain evidence="2 3">DSM 12042</strain>
    </source>
</reference>
<dbReference type="AlphaFoldDB" id="B9YE68"/>
<comment type="caution">
    <text evidence="2">The sequence shown here is derived from an EMBL/GenBank/DDBJ whole genome shotgun (WGS) entry which is preliminary data.</text>
</comment>
<protein>
    <submittedName>
        <fullName evidence="2">Uncharacterized protein</fullName>
    </submittedName>
</protein>
<gene>
    <name evidence="2" type="ORF">HOLDEFILI_04142</name>
</gene>
<organism evidence="2 3">
    <name type="scientific">Holdemania filiformis DSM 12042</name>
    <dbReference type="NCBI Taxonomy" id="545696"/>
    <lineage>
        <taxon>Bacteria</taxon>
        <taxon>Bacillati</taxon>
        <taxon>Bacillota</taxon>
        <taxon>Erysipelotrichia</taxon>
        <taxon>Erysipelotrichales</taxon>
        <taxon>Erysipelotrichaceae</taxon>
        <taxon>Holdemania</taxon>
    </lineage>
</organism>
<dbReference type="HOGENOM" id="CLU_2206423_0_0_9"/>
<keyword evidence="1" id="KW-0812">Transmembrane</keyword>
<evidence type="ECO:0000313" key="2">
    <source>
        <dbReference type="EMBL" id="EEF65713.1"/>
    </source>
</evidence>
<keyword evidence="1" id="KW-0472">Membrane</keyword>
<sequence>MMNLRDSVKTRLPGSRSISEPGNFIPGNFRFYPCLTTSVITSNLLNKKNPVQGREQDFLEGGRGSPPSHIIFILIRGENILLVKGIYALCFFSLNYLGCLLPCMLVL</sequence>